<evidence type="ECO:0000256" key="8">
    <source>
        <dbReference type="ARBA" id="ARBA00046432"/>
    </source>
</evidence>
<reference evidence="10 11" key="1">
    <citation type="submission" date="2015-08" db="EMBL/GenBank/DDBJ databases">
        <title>Next Generation Sequencing and Analysis of the Genome of Puccinia sorghi L Schw, the Causal Agent of Maize Common Rust.</title>
        <authorList>
            <person name="Rochi L."/>
            <person name="Burguener G."/>
            <person name="Darino M."/>
            <person name="Turjanski A."/>
            <person name="Kreff E."/>
            <person name="Dieguez M.J."/>
            <person name="Sacco F."/>
        </authorList>
    </citation>
    <scope>NUCLEOTIDE SEQUENCE [LARGE SCALE GENOMIC DNA]</scope>
    <source>
        <strain evidence="10 11">RO10H11247</strain>
    </source>
</reference>
<evidence type="ECO:0000256" key="7">
    <source>
        <dbReference type="ARBA" id="ARBA00044229"/>
    </source>
</evidence>
<comment type="subcellular location">
    <subcellularLocation>
        <location evidence="1">Cytoplasm</location>
        <location evidence="1">Cytosol</location>
    </subcellularLocation>
</comment>
<dbReference type="GO" id="GO:0005851">
    <property type="term" value="C:eukaryotic translation initiation factor 2B complex"/>
    <property type="evidence" value="ECO:0007669"/>
    <property type="project" value="TreeGrafter"/>
</dbReference>
<evidence type="ECO:0000256" key="2">
    <source>
        <dbReference type="ARBA" id="ARBA00007878"/>
    </source>
</evidence>
<accession>A0A0L6UWH3</accession>
<dbReference type="GO" id="GO:0003743">
    <property type="term" value="F:translation initiation factor activity"/>
    <property type="evidence" value="ECO:0007669"/>
    <property type="project" value="UniProtKB-KW"/>
</dbReference>
<dbReference type="AlphaFoldDB" id="A0A0L6UWH3"/>
<dbReference type="VEuPathDB" id="FungiDB:VP01_3422g1"/>
<keyword evidence="3" id="KW-0963">Cytoplasm</keyword>
<dbReference type="PANTHER" id="PTHR45989:SF1">
    <property type="entry name" value="TRANSLATION INITIATION FACTOR EIF-2B SUBUNIT GAMMA"/>
    <property type="match status" value="1"/>
</dbReference>
<keyword evidence="11" id="KW-1185">Reference proteome</keyword>
<dbReference type="Gene3D" id="3.90.550.10">
    <property type="entry name" value="Spore Coat Polysaccharide Biosynthesis Protein SpsA, Chain A"/>
    <property type="match status" value="1"/>
</dbReference>
<keyword evidence="4" id="KW-0396">Initiation factor</keyword>
<dbReference type="SUPFAM" id="SSF53448">
    <property type="entry name" value="Nucleotide-diphospho-sugar transferases"/>
    <property type="match status" value="1"/>
</dbReference>
<protein>
    <recommendedName>
        <fullName evidence="6">Translation initiation factor eIF2B subunit gamma</fullName>
    </recommendedName>
    <alternativeName>
        <fullName evidence="7">eIF2B GDP-GTP exchange factor subunit gamma</fullName>
    </alternativeName>
</protein>
<comment type="caution">
    <text evidence="10">The sequence shown here is derived from an EMBL/GenBank/DDBJ whole genome shotgun (WGS) entry which is preliminary data.</text>
</comment>
<dbReference type="Proteomes" id="UP000037035">
    <property type="component" value="Unassembled WGS sequence"/>
</dbReference>
<dbReference type="STRING" id="27349.A0A0L6UWH3"/>
<dbReference type="PANTHER" id="PTHR45989">
    <property type="entry name" value="TRANSLATION INITIATION FACTOR EIF-2B SUBUNIT GAMMA"/>
    <property type="match status" value="1"/>
</dbReference>
<keyword evidence="5" id="KW-0648">Protein biosynthesis</keyword>
<dbReference type="InterPro" id="IPR051960">
    <property type="entry name" value="eIF2B_gamma"/>
</dbReference>
<dbReference type="GO" id="GO:0005829">
    <property type="term" value="C:cytosol"/>
    <property type="evidence" value="ECO:0007669"/>
    <property type="project" value="UniProtKB-SubCell"/>
</dbReference>
<evidence type="ECO:0000313" key="10">
    <source>
        <dbReference type="EMBL" id="KNZ52863.1"/>
    </source>
</evidence>
<dbReference type="InterPro" id="IPR029044">
    <property type="entry name" value="Nucleotide-diphossugar_trans"/>
</dbReference>
<dbReference type="EMBL" id="LAVV01008416">
    <property type="protein sequence ID" value="KNZ52863.1"/>
    <property type="molecule type" value="Genomic_DNA"/>
</dbReference>
<name>A0A0L6UWH3_9BASI</name>
<evidence type="ECO:0000256" key="1">
    <source>
        <dbReference type="ARBA" id="ARBA00004514"/>
    </source>
</evidence>
<evidence type="ECO:0000256" key="9">
    <source>
        <dbReference type="SAM" id="MobiDB-lite"/>
    </source>
</evidence>
<gene>
    <name evidence="10" type="ORF">VP01_3422g1</name>
</gene>
<feature type="compositionally biased region" description="Low complexity" evidence="9">
    <location>
        <begin position="41"/>
        <end position="54"/>
    </location>
</feature>
<evidence type="ECO:0000256" key="4">
    <source>
        <dbReference type="ARBA" id="ARBA00022540"/>
    </source>
</evidence>
<evidence type="ECO:0000313" key="11">
    <source>
        <dbReference type="Proteomes" id="UP000037035"/>
    </source>
</evidence>
<dbReference type="GO" id="GO:0002183">
    <property type="term" value="P:cytoplasmic translational initiation"/>
    <property type="evidence" value="ECO:0007669"/>
    <property type="project" value="TreeGrafter"/>
</dbReference>
<comment type="subunit">
    <text evidence="8">Component of the translation initiation factor 2B (eIF2B) complex which is a heterodecamer of two sets of five different subunits: alpha, beta, gamma, delta and epsilon. Subunits alpha, beta and delta comprise a regulatory subcomplex and subunits epsilon and gamma comprise a catalytic subcomplex. Within the complex, the hexameric regulatory complex resides at the center, with the two heterodimeric catalytic subcomplexes bound on opposite sides.</text>
</comment>
<comment type="similarity">
    <text evidence="2">Belongs to the eIF-2B gamma/epsilon subunits family.</text>
</comment>
<evidence type="ECO:0000256" key="3">
    <source>
        <dbReference type="ARBA" id="ARBA00022490"/>
    </source>
</evidence>
<dbReference type="GO" id="GO:0005085">
    <property type="term" value="F:guanyl-nucleotide exchange factor activity"/>
    <property type="evidence" value="ECO:0007669"/>
    <property type="project" value="TreeGrafter"/>
</dbReference>
<evidence type="ECO:0000256" key="5">
    <source>
        <dbReference type="ARBA" id="ARBA00022917"/>
    </source>
</evidence>
<organism evidence="10 11">
    <name type="scientific">Puccinia sorghi</name>
    <dbReference type="NCBI Taxonomy" id="27349"/>
    <lineage>
        <taxon>Eukaryota</taxon>
        <taxon>Fungi</taxon>
        <taxon>Dikarya</taxon>
        <taxon>Basidiomycota</taxon>
        <taxon>Pucciniomycotina</taxon>
        <taxon>Pucciniomycetes</taxon>
        <taxon>Pucciniales</taxon>
        <taxon>Pucciniaceae</taxon>
        <taxon>Puccinia</taxon>
    </lineage>
</organism>
<proteinExistence type="inferred from homology"/>
<feature type="region of interest" description="Disordered" evidence="9">
    <location>
        <begin position="25"/>
        <end position="59"/>
    </location>
</feature>
<sequence length="606" mass="66070">MAFAAGRFVKLASKVKSAVEGCLAPAERGDPTINEQQQRGQFSPQSFPTSPSKPMGQPTNATSYQAVILAGPGEGLFPLINNQPTHLDQPDHHQHQLQSAKAVLPLLNRPIIDFTLDWIEESGLSDILILASESQRVSINSVTKARKAHPSSNQNLSIKLECIPDLDFISNGTCGSLRWAINRNLIKTAFVLLPCDLYFHPSRSTPSDHQNSLKSSQVDPIYDRTLLAIVERHRTNQNLITTVFYERHANALDRRDGPPLNLVTLDPRSGVLLNLQELDGFGSEMEIRMKMMHRFPTCVLSSNLVPTHVFVCSPTVIDLLLGLPQLNNFKHQFVPWLAKNQWQPGLLKKTTIASTKLDPPVDPLTEALMRSSTNPAAGNGGESLTKGLRTPLTAASTPPISRSFSYLSLDARAEQFASHLPLSHLSLKSALHKTHPHSNLAPFRCEYVLWPAAHGFVCRANSVAGYAEINRTALKLEHERVQTSGNRTTGPPAPGMGTAGADSLVGENVSLLDKSSVKRSISSWNESPSANSSVIPSFLPYSSSLTLNVSFLGGWVGSAKIENCILTHGVVIGDRVELKDCEVESGTVIEADCQFFFSASLLHALT</sequence>
<feature type="region of interest" description="Disordered" evidence="9">
    <location>
        <begin position="371"/>
        <end position="394"/>
    </location>
</feature>
<evidence type="ECO:0000256" key="6">
    <source>
        <dbReference type="ARBA" id="ARBA00044196"/>
    </source>
</evidence>
<dbReference type="OrthoDB" id="1733332at2759"/>